<dbReference type="EMBL" id="FZOQ01000039">
    <property type="protein sequence ID" value="SNT28124.1"/>
    <property type="molecule type" value="Genomic_DNA"/>
</dbReference>
<evidence type="ECO:0000313" key="2">
    <source>
        <dbReference type="Proteomes" id="UP000198432"/>
    </source>
</evidence>
<name>A0A239LF33_9BACT</name>
<accession>A0A239LF33</accession>
<gene>
    <name evidence="1" type="ORF">SAMN06296052_13913</name>
</gene>
<sequence length="38" mass="4476">MKDDKERINKFLNTDKEHLLDDIQFIRPGSVRESASTK</sequence>
<dbReference type="Proteomes" id="UP000198432">
    <property type="component" value="Unassembled WGS sequence"/>
</dbReference>
<organism evidence="1 2">
    <name type="scientific">Pontibacter ummariensis</name>
    <dbReference type="NCBI Taxonomy" id="1610492"/>
    <lineage>
        <taxon>Bacteria</taxon>
        <taxon>Pseudomonadati</taxon>
        <taxon>Bacteroidota</taxon>
        <taxon>Cytophagia</taxon>
        <taxon>Cytophagales</taxon>
        <taxon>Hymenobacteraceae</taxon>
        <taxon>Pontibacter</taxon>
    </lineage>
</organism>
<keyword evidence="2" id="KW-1185">Reference proteome</keyword>
<reference evidence="2" key="1">
    <citation type="submission" date="2017-06" db="EMBL/GenBank/DDBJ databases">
        <authorList>
            <person name="Varghese N."/>
            <person name="Submissions S."/>
        </authorList>
    </citation>
    <scope>NUCLEOTIDE SEQUENCE [LARGE SCALE GENOMIC DNA]</scope>
    <source>
        <strain evidence="2">NKM1</strain>
    </source>
</reference>
<protein>
    <submittedName>
        <fullName evidence="1">Uncharacterized protein</fullName>
    </submittedName>
</protein>
<evidence type="ECO:0000313" key="1">
    <source>
        <dbReference type="EMBL" id="SNT28124.1"/>
    </source>
</evidence>
<dbReference type="AlphaFoldDB" id="A0A239LF33"/>
<proteinExistence type="predicted"/>